<organism evidence="2 3">
    <name type="scientific">Mesorhizobium shangrilense</name>
    <dbReference type="NCBI Taxonomy" id="460060"/>
    <lineage>
        <taxon>Bacteria</taxon>
        <taxon>Pseudomonadati</taxon>
        <taxon>Pseudomonadota</taxon>
        <taxon>Alphaproteobacteria</taxon>
        <taxon>Hyphomicrobiales</taxon>
        <taxon>Phyllobacteriaceae</taxon>
        <taxon>Mesorhizobium</taxon>
    </lineage>
</organism>
<dbReference type="Pfam" id="PF13460">
    <property type="entry name" value="NAD_binding_10"/>
    <property type="match status" value="1"/>
</dbReference>
<protein>
    <submittedName>
        <fullName evidence="2">NAD(P)H-binding protein</fullName>
    </submittedName>
</protein>
<dbReference type="InterPro" id="IPR036291">
    <property type="entry name" value="NAD(P)-bd_dom_sf"/>
</dbReference>
<dbReference type="Gene3D" id="3.40.50.720">
    <property type="entry name" value="NAD(P)-binding Rossmann-like Domain"/>
    <property type="match status" value="1"/>
</dbReference>
<accession>A0ABV2DM00</accession>
<evidence type="ECO:0000259" key="1">
    <source>
        <dbReference type="Pfam" id="PF13460"/>
    </source>
</evidence>
<dbReference type="Proteomes" id="UP001548832">
    <property type="component" value="Unassembled WGS sequence"/>
</dbReference>
<dbReference type="RefSeq" id="WP_354462554.1">
    <property type="nucleotide sequence ID" value="NZ_JBEWSZ010000002.1"/>
</dbReference>
<dbReference type="PANTHER" id="PTHR48079">
    <property type="entry name" value="PROTEIN YEEZ"/>
    <property type="match status" value="1"/>
</dbReference>
<dbReference type="InterPro" id="IPR051783">
    <property type="entry name" value="NAD(P)-dependent_oxidoreduct"/>
</dbReference>
<reference evidence="2 3" key="1">
    <citation type="submission" date="2024-06" db="EMBL/GenBank/DDBJ databases">
        <authorList>
            <person name="Kim D.-U."/>
        </authorList>
    </citation>
    <scope>NUCLEOTIDE SEQUENCE [LARGE SCALE GENOMIC DNA]</scope>
    <source>
        <strain evidence="2 3">KACC15460</strain>
    </source>
</reference>
<dbReference type="SUPFAM" id="SSF51735">
    <property type="entry name" value="NAD(P)-binding Rossmann-fold domains"/>
    <property type="match status" value="1"/>
</dbReference>
<feature type="domain" description="NAD(P)-binding" evidence="1">
    <location>
        <begin position="9"/>
        <end position="136"/>
    </location>
</feature>
<gene>
    <name evidence="2" type="ORF">ABVQ20_26160</name>
</gene>
<sequence>MGYRIFLAGASGAVGQRLIPQLLKAGHQVTGTTRLAAKAQQISALGAEPLVVDVFDADALSRAAASARPDIVIHQLTDLPAGLDPSRMGEAIVRNARIRDEGTRNLVRAAIAAGARRMVAQSIAWAYAPGPEPHTEADPLDGGAQGDRGISMTGVIALEKWVLQSPPLAGVILRYGQLYGQGTGRDAPAGSAPLHVDAAAYAALLAVDSALSGAVNVAEANTYVSTQKAVGELGWHADYRLPS</sequence>
<dbReference type="InterPro" id="IPR016040">
    <property type="entry name" value="NAD(P)-bd_dom"/>
</dbReference>
<keyword evidence="3" id="KW-1185">Reference proteome</keyword>
<name>A0ABV2DM00_9HYPH</name>
<proteinExistence type="predicted"/>
<evidence type="ECO:0000313" key="2">
    <source>
        <dbReference type="EMBL" id="MET2830473.1"/>
    </source>
</evidence>
<comment type="caution">
    <text evidence="2">The sequence shown here is derived from an EMBL/GenBank/DDBJ whole genome shotgun (WGS) entry which is preliminary data.</text>
</comment>
<dbReference type="EMBL" id="JBEWSZ010000002">
    <property type="protein sequence ID" value="MET2830473.1"/>
    <property type="molecule type" value="Genomic_DNA"/>
</dbReference>
<dbReference type="PANTHER" id="PTHR48079:SF6">
    <property type="entry name" value="NAD(P)-BINDING DOMAIN-CONTAINING PROTEIN-RELATED"/>
    <property type="match status" value="1"/>
</dbReference>
<evidence type="ECO:0000313" key="3">
    <source>
        <dbReference type="Proteomes" id="UP001548832"/>
    </source>
</evidence>